<protein>
    <submittedName>
        <fullName evidence="2 3">Tripartite tricarboxylate transporter substrate-binding protein</fullName>
    </submittedName>
</protein>
<sequence>MPEVRKRSRLWRGNTELPTLAASPAAPRPSWRAVLMLPAFLGAAVAFAQPPAGLATAQFAAIPNGSRPELLNRPVSFPARPIRMIVPFPAGGVADATARLVAERLAVRLGVPVEVDNRPGAAGTMAGDVVAKSSSDGHTLLFHQANMLIQPGLEPVPYDVVRDFTPVARVATMPLFLVIDGRLPMQTPQQWVTAVRSSPGSYSYGYGQPGSPAHFYAEYAVRGIPSGVPLVTAKGEAAVVLEMLAGRISACFCSYTAVQNHVRSGTLRLLGVTGGQRSPLAPQVPTLQEAGMDGYGATAWYGVMAPAKTPRAIVARLATELDNVTNEREVRARLMAAGLTAVRDSPEAFATAIRAETLQWQMLVRQSTQGAEP</sequence>
<dbReference type="Gene3D" id="3.40.190.150">
    <property type="entry name" value="Bordetella uptake gene, domain 1"/>
    <property type="match status" value="1"/>
</dbReference>
<dbReference type="InterPro" id="IPR005064">
    <property type="entry name" value="BUG"/>
</dbReference>
<comment type="similarity">
    <text evidence="1">Belongs to the UPF0065 (bug) family.</text>
</comment>
<reference evidence="3" key="3">
    <citation type="submission" date="2022-05" db="EMBL/GenBank/DDBJ databases">
        <authorList>
            <person name="Kunte H.-J."/>
        </authorList>
    </citation>
    <scope>NUCLEOTIDE SEQUENCE</scope>
    <source>
        <strain evidence="3">G5</strain>
    </source>
</reference>
<accession>A0AAE9L2D2</accession>
<proteinExistence type="inferred from homology"/>
<dbReference type="Pfam" id="PF03401">
    <property type="entry name" value="TctC"/>
    <property type="match status" value="1"/>
</dbReference>
<evidence type="ECO:0000256" key="1">
    <source>
        <dbReference type="ARBA" id="ARBA00006987"/>
    </source>
</evidence>
<dbReference type="Gene3D" id="3.40.190.10">
    <property type="entry name" value="Periplasmic binding protein-like II"/>
    <property type="match status" value="1"/>
</dbReference>
<keyword evidence="4" id="KW-1185">Reference proteome</keyword>
<evidence type="ECO:0000313" key="3">
    <source>
        <dbReference type="EMBL" id="URF03870.1"/>
    </source>
</evidence>
<reference evidence="2 4" key="1">
    <citation type="submission" date="2019-05" db="EMBL/GenBank/DDBJ databases">
        <title>Whole genome sequence analysis of Cupriavidus campinensis S14E4C strain.</title>
        <authorList>
            <person name="Abbaszade G."/>
            <person name="Szabo A."/>
            <person name="Toumi M."/>
            <person name="Toth E."/>
        </authorList>
    </citation>
    <scope>NUCLEOTIDE SEQUENCE [LARGE SCALE GENOMIC DNA]</scope>
    <source>
        <strain evidence="2 4">S14E4C</strain>
    </source>
</reference>
<dbReference type="Proteomes" id="UP000318943">
    <property type="component" value="Unassembled WGS sequence"/>
</dbReference>
<dbReference type="AlphaFoldDB" id="A0AAE9L2D2"/>
<dbReference type="EMBL" id="VCIZ01000013">
    <property type="protein sequence ID" value="TSP10834.1"/>
    <property type="molecule type" value="Genomic_DNA"/>
</dbReference>
<dbReference type="PANTHER" id="PTHR42928:SF5">
    <property type="entry name" value="BLR1237 PROTEIN"/>
    <property type="match status" value="1"/>
</dbReference>
<name>A0AAE9L2D2_9BURK</name>
<evidence type="ECO:0000313" key="5">
    <source>
        <dbReference type="Proteomes" id="UP001056132"/>
    </source>
</evidence>
<gene>
    <name evidence="2" type="ORF">FGG12_20435</name>
    <name evidence="3" type="ORF">M5D45_15435</name>
</gene>
<dbReference type="Proteomes" id="UP001056132">
    <property type="component" value="Chromosome 1"/>
</dbReference>
<dbReference type="InterPro" id="IPR042100">
    <property type="entry name" value="Bug_dom1"/>
</dbReference>
<dbReference type="EMBL" id="CP097330">
    <property type="protein sequence ID" value="URF03870.1"/>
    <property type="molecule type" value="Genomic_DNA"/>
</dbReference>
<dbReference type="SUPFAM" id="SSF53850">
    <property type="entry name" value="Periplasmic binding protein-like II"/>
    <property type="match status" value="1"/>
</dbReference>
<reference evidence="3" key="2">
    <citation type="journal article" date="2022" name="Microbiol. Resour. Announc.">
        <title>Genome Sequence of Cupriavidus campinensis Strain G5, a Member of a Bacterial Consortium Capable of Polyethylene Degradation.</title>
        <authorList>
            <person name="Schneider B."/>
            <person name="Pfeiffer F."/>
            <person name="Dyall-Smith M."/>
            <person name="Kunte H.J."/>
        </authorList>
    </citation>
    <scope>NUCLEOTIDE SEQUENCE</scope>
    <source>
        <strain evidence="3">G5</strain>
    </source>
</reference>
<dbReference type="PANTHER" id="PTHR42928">
    <property type="entry name" value="TRICARBOXYLATE-BINDING PROTEIN"/>
    <property type="match status" value="1"/>
</dbReference>
<dbReference type="KEGG" id="ccam:M5D45_15435"/>
<dbReference type="RefSeq" id="WP_144200386.1">
    <property type="nucleotide sequence ID" value="NZ_CAJPVH010000006.1"/>
</dbReference>
<evidence type="ECO:0000313" key="2">
    <source>
        <dbReference type="EMBL" id="TSP10834.1"/>
    </source>
</evidence>
<organism evidence="3 5">
    <name type="scientific">Cupriavidus campinensis</name>
    <dbReference type="NCBI Taxonomy" id="151783"/>
    <lineage>
        <taxon>Bacteria</taxon>
        <taxon>Pseudomonadati</taxon>
        <taxon>Pseudomonadota</taxon>
        <taxon>Betaproteobacteria</taxon>
        <taxon>Burkholderiales</taxon>
        <taxon>Burkholderiaceae</taxon>
        <taxon>Cupriavidus</taxon>
    </lineage>
</organism>
<evidence type="ECO:0000313" key="4">
    <source>
        <dbReference type="Proteomes" id="UP000318943"/>
    </source>
</evidence>